<keyword evidence="1" id="KW-0812">Transmembrane</keyword>
<keyword evidence="1" id="KW-1133">Transmembrane helix</keyword>
<reference evidence="2" key="1">
    <citation type="submission" date="2023-06" db="EMBL/GenBank/DDBJ databases">
        <authorList>
            <person name="Delattre M."/>
        </authorList>
    </citation>
    <scope>NUCLEOTIDE SEQUENCE</scope>
    <source>
        <strain evidence="2">AF72</strain>
    </source>
</reference>
<keyword evidence="3" id="KW-1185">Reference proteome</keyword>
<sequence>MTTESITRLRVVFIVWCNLLFSLYVYLCVPLLPISMAFCLVNALLVCFACVGLRARLPFFLLPNILSKSVVIVLLLLIACLSLDSIHVRFKNEIVRIENQTRRTEETWIAEEVSSSPLLKSVVSSQSDPFFVVWLMCFVLLICAEVRMCFSAFYKELFGGARIEDIEETAAAPTLTVKQGPPPSYTNCVKKGSISVCSVDELPSYEEANEIVKRRMSMLSNEAPCSSRSCSIVGADLTKLPPPPNTSHL</sequence>
<dbReference type="Proteomes" id="UP001177023">
    <property type="component" value="Unassembled WGS sequence"/>
</dbReference>
<accession>A0AA36DFF8</accession>
<evidence type="ECO:0000256" key="1">
    <source>
        <dbReference type="SAM" id="Phobius"/>
    </source>
</evidence>
<name>A0AA36DFF8_9BILA</name>
<gene>
    <name evidence="2" type="ORF">MSPICULIGERA_LOCUS23511</name>
</gene>
<dbReference type="EMBL" id="CATQJA010002706">
    <property type="protein sequence ID" value="CAJ0585491.1"/>
    <property type="molecule type" value="Genomic_DNA"/>
</dbReference>
<protein>
    <recommendedName>
        <fullName evidence="4">Transmembrane protein</fullName>
    </recommendedName>
</protein>
<feature type="transmembrane region" description="Helical" evidence="1">
    <location>
        <begin position="65"/>
        <end position="86"/>
    </location>
</feature>
<organism evidence="2 3">
    <name type="scientific">Mesorhabditis spiculigera</name>
    <dbReference type="NCBI Taxonomy" id="96644"/>
    <lineage>
        <taxon>Eukaryota</taxon>
        <taxon>Metazoa</taxon>
        <taxon>Ecdysozoa</taxon>
        <taxon>Nematoda</taxon>
        <taxon>Chromadorea</taxon>
        <taxon>Rhabditida</taxon>
        <taxon>Rhabditina</taxon>
        <taxon>Rhabditomorpha</taxon>
        <taxon>Rhabditoidea</taxon>
        <taxon>Rhabditidae</taxon>
        <taxon>Mesorhabditinae</taxon>
        <taxon>Mesorhabditis</taxon>
    </lineage>
</organism>
<evidence type="ECO:0008006" key="4">
    <source>
        <dbReference type="Google" id="ProtNLM"/>
    </source>
</evidence>
<feature type="transmembrane region" description="Helical" evidence="1">
    <location>
        <begin position="131"/>
        <end position="154"/>
    </location>
</feature>
<evidence type="ECO:0000313" key="3">
    <source>
        <dbReference type="Proteomes" id="UP001177023"/>
    </source>
</evidence>
<evidence type="ECO:0000313" key="2">
    <source>
        <dbReference type="EMBL" id="CAJ0585491.1"/>
    </source>
</evidence>
<comment type="caution">
    <text evidence="2">The sequence shown here is derived from an EMBL/GenBank/DDBJ whole genome shotgun (WGS) entry which is preliminary data.</text>
</comment>
<feature type="transmembrane region" description="Helical" evidence="1">
    <location>
        <begin position="33"/>
        <end position="53"/>
    </location>
</feature>
<feature type="non-terminal residue" evidence="2">
    <location>
        <position position="1"/>
    </location>
</feature>
<feature type="transmembrane region" description="Helical" evidence="1">
    <location>
        <begin position="9"/>
        <end position="27"/>
    </location>
</feature>
<keyword evidence="1" id="KW-0472">Membrane</keyword>
<proteinExistence type="predicted"/>
<dbReference type="AlphaFoldDB" id="A0AA36DFF8"/>